<evidence type="ECO:0000313" key="2">
    <source>
        <dbReference type="Proteomes" id="UP000183832"/>
    </source>
</evidence>
<accession>A0A1J1J1Q7</accession>
<dbReference type="AlphaFoldDB" id="A0A1J1J1Q7"/>
<protein>
    <submittedName>
        <fullName evidence="1">CLUMA_CG019247, isoform A</fullName>
    </submittedName>
</protein>
<dbReference type="EMBL" id="CVRI01000066">
    <property type="protein sequence ID" value="CRL06381.1"/>
    <property type="molecule type" value="Genomic_DNA"/>
</dbReference>
<keyword evidence="2" id="KW-1185">Reference proteome</keyword>
<dbReference type="Proteomes" id="UP000183832">
    <property type="component" value="Unassembled WGS sequence"/>
</dbReference>
<reference evidence="1 2" key="1">
    <citation type="submission" date="2015-04" db="EMBL/GenBank/DDBJ databases">
        <authorList>
            <person name="Syromyatnikov M.Y."/>
            <person name="Popov V.N."/>
        </authorList>
    </citation>
    <scope>NUCLEOTIDE SEQUENCE [LARGE SCALE GENOMIC DNA]</scope>
</reference>
<organism evidence="1 2">
    <name type="scientific">Clunio marinus</name>
    <dbReference type="NCBI Taxonomy" id="568069"/>
    <lineage>
        <taxon>Eukaryota</taxon>
        <taxon>Metazoa</taxon>
        <taxon>Ecdysozoa</taxon>
        <taxon>Arthropoda</taxon>
        <taxon>Hexapoda</taxon>
        <taxon>Insecta</taxon>
        <taxon>Pterygota</taxon>
        <taxon>Neoptera</taxon>
        <taxon>Endopterygota</taxon>
        <taxon>Diptera</taxon>
        <taxon>Nematocera</taxon>
        <taxon>Chironomoidea</taxon>
        <taxon>Chironomidae</taxon>
        <taxon>Clunio</taxon>
    </lineage>
</organism>
<sequence>MIINAMLSYDFRLISLMIENKIIERIVSIIIWCLRDSQSCCLVREKNHKRNPFWNSRFNPPFNYDKLKGET</sequence>
<proteinExistence type="predicted"/>
<gene>
    <name evidence="1" type="ORF">CLUMA_CG019247</name>
</gene>
<name>A0A1J1J1Q7_9DIPT</name>
<evidence type="ECO:0000313" key="1">
    <source>
        <dbReference type="EMBL" id="CRL06381.1"/>
    </source>
</evidence>